<gene>
    <name evidence="1" type="ORF">EV182_006358</name>
</gene>
<reference evidence="1" key="1">
    <citation type="submission" date="2022-06" db="EMBL/GenBank/DDBJ databases">
        <title>Phylogenomic reconstructions and comparative analyses of Kickxellomycotina fungi.</title>
        <authorList>
            <person name="Reynolds N.K."/>
            <person name="Stajich J.E."/>
            <person name="Barry K."/>
            <person name="Grigoriev I.V."/>
            <person name="Crous P."/>
            <person name="Smith M.E."/>
        </authorList>
    </citation>
    <scope>NUCLEOTIDE SEQUENCE</scope>
    <source>
        <strain evidence="1">RSA 2271</strain>
    </source>
</reference>
<evidence type="ECO:0000313" key="2">
    <source>
        <dbReference type="Proteomes" id="UP001145114"/>
    </source>
</evidence>
<feature type="non-terminal residue" evidence="1">
    <location>
        <position position="168"/>
    </location>
</feature>
<sequence>MTNGQFYQQDDNQLLNLTNMSLRRSRPLRAVRLTTDTKSSPSPETESNDRSFRLPVEPADRIQRAQLMRSKGSTETSPSKLAAPEPRMVKAGFIDTVNTPELMSIRGPARSPTVGSFVAASSARPTSSRLATSPINSQRSIALFAEVNGRVRKVTYSGEVTLEGLKKL</sequence>
<dbReference type="Proteomes" id="UP001145114">
    <property type="component" value="Unassembled WGS sequence"/>
</dbReference>
<evidence type="ECO:0000313" key="1">
    <source>
        <dbReference type="EMBL" id="KAJ1677351.1"/>
    </source>
</evidence>
<accession>A0ACC1HPU4</accession>
<comment type="caution">
    <text evidence="1">The sequence shown here is derived from an EMBL/GenBank/DDBJ whole genome shotgun (WGS) entry which is preliminary data.</text>
</comment>
<name>A0ACC1HPU4_9FUNG</name>
<dbReference type="EMBL" id="JAMZIH010002584">
    <property type="protein sequence ID" value="KAJ1677351.1"/>
    <property type="molecule type" value="Genomic_DNA"/>
</dbReference>
<proteinExistence type="predicted"/>
<protein>
    <submittedName>
        <fullName evidence="1">Uncharacterized protein</fullName>
    </submittedName>
</protein>
<keyword evidence="2" id="KW-1185">Reference proteome</keyword>
<organism evidence="1 2">
    <name type="scientific">Spiromyces aspiralis</name>
    <dbReference type="NCBI Taxonomy" id="68401"/>
    <lineage>
        <taxon>Eukaryota</taxon>
        <taxon>Fungi</taxon>
        <taxon>Fungi incertae sedis</taxon>
        <taxon>Zoopagomycota</taxon>
        <taxon>Kickxellomycotina</taxon>
        <taxon>Kickxellomycetes</taxon>
        <taxon>Kickxellales</taxon>
        <taxon>Kickxellaceae</taxon>
        <taxon>Spiromyces</taxon>
    </lineage>
</organism>